<feature type="compositionally biased region" description="Polar residues" evidence="1">
    <location>
        <begin position="248"/>
        <end position="257"/>
    </location>
</feature>
<dbReference type="Proteomes" id="UP000094112">
    <property type="component" value="Unassembled WGS sequence"/>
</dbReference>
<reference evidence="2 3" key="1">
    <citation type="journal article" date="2016" name="Proc. Natl. Acad. Sci. U.S.A.">
        <title>Comparative genomics of biotechnologically important yeasts.</title>
        <authorList>
            <person name="Riley R."/>
            <person name="Haridas S."/>
            <person name="Wolfe K.H."/>
            <person name="Lopes M.R."/>
            <person name="Hittinger C.T."/>
            <person name="Goeker M."/>
            <person name="Salamov A.A."/>
            <person name="Wisecaver J.H."/>
            <person name="Long T.M."/>
            <person name="Calvey C.H."/>
            <person name="Aerts A.L."/>
            <person name="Barry K.W."/>
            <person name="Choi C."/>
            <person name="Clum A."/>
            <person name="Coughlan A.Y."/>
            <person name="Deshpande S."/>
            <person name="Douglass A.P."/>
            <person name="Hanson S.J."/>
            <person name="Klenk H.-P."/>
            <person name="LaButti K.M."/>
            <person name="Lapidus A."/>
            <person name="Lindquist E.A."/>
            <person name="Lipzen A.M."/>
            <person name="Meier-Kolthoff J.P."/>
            <person name="Ohm R.A."/>
            <person name="Otillar R.P."/>
            <person name="Pangilinan J.L."/>
            <person name="Peng Y."/>
            <person name="Rokas A."/>
            <person name="Rosa C.A."/>
            <person name="Scheuner C."/>
            <person name="Sibirny A.A."/>
            <person name="Slot J.C."/>
            <person name="Stielow J.B."/>
            <person name="Sun H."/>
            <person name="Kurtzman C.P."/>
            <person name="Blackwell M."/>
            <person name="Grigoriev I.V."/>
            <person name="Jeffries T.W."/>
        </authorList>
    </citation>
    <scope>NUCLEOTIDE SEQUENCE [LARGE SCALE GENOMIC DNA]</scope>
    <source>
        <strain evidence="3">ATCC 58044 / CBS 1984 / NCYC 433 / NRRL Y-366-8</strain>
    </source>
</reference>
<proteinExistence type="predicted"/>
<feature type="compositionally biased region" description="Acidic residues" evidence="1">
    <location>
        <begin position="458"/>
        <end position="470"/>
    </location>
</feature>
<sequence>MSSLKETVEKTVNMIIPSAAANDTVKTPREHSSQDSITSTTSNLLKQNKERDSFEYLQQTAQQERNRLSDMLDSVRSSSEGNDNESFTDADEFIFNRSSTDSLPQQHQREVEKSFEAATPSRAGDDTIAQDSPAGGASIPSDQRFEFEVTQATPPRPRAIQVMTPTFAGSSNSVVASPSSAFNRRSIISDYTPSIHEVNKVAYIVEGQTDQELEQQQIDDYNDENQPVMGSFEEKSKLSRKPSVIKISRNSSKGSNKNAEHHEKNKESINSFSSNTNSGSGSSKYPESSYSGKDYEFVEGEKQAQQAPQTEKILEESESTSSFEFNLGPLKTTKGEQQPIEMERSHVTSIDPAIPSRSTRRPMSSACIKPPVNKLKEEQEQNRPRSIDIGGIDNLMVELNKEIYRSPNTKNSSQESEVDHKRQQSATDSINSTEKAKRPLPPPPVPKHEKKLSMTTANDEDFVTEDEDGEEQHHESKSVKESKKKHKKKSKHSKKRHSSSKGHFNHDTLTQLLQVTEGTIIGQEFQNIGLEPNEKQLLERLVDSLSRLTADMVIDSDRHDESVRRLNKAIKALEGF</sequence>
<feature type="compositionally biased region" description="Polar residues" evidence="1">
    <location>
        <begin position="34"/>
        <end position="46"/>
    </location>
</feature>
<evidence type="ECO:0008006" key="4">
    <source>
        <dbReference type="Google" id="ProtNLM"/>
    </source>
</evidence>
<accession>A0A1E3NYJ0</accession>
<feature type="compositionally biased region" description="Basic and acidic residues" evidence="1">
    <location>
        <begin position="471"/>
        <end position="481"/>
    </location>
</feature>
<dbReference type="EMBL" id="KV454212">
    <property type="protein sequence ID" value="ODQ58134.1"/>
    <property type="molecule type" value="Genomic_DNA"/>
</dbReference>
<evidence type="ECO:0000313" key="2">
    <source>
        <dbReference type="EMBL" id="ODQ58134.1"/>
    </source>
</evidence>
<feature type="region of interest" description="Disordered" evidence="1">
    <location>
        <begin position="216"/>
        <end position="506"/>
    </location>
</feature>
<protein>
    <recommendedName>
        <fullName evidence="4">Protein NBA1</fullName>
    </recommendedName>
</protein>
<feature type="compositionally biased region" description="Basic and acidic residues" evidence="1">
    <location>
        <begin position="374"/>
        <end position="386"/>
    </location>
</feature>
<feature type="compositionally biased region" description="Basic and acidic residues" evidence="1">
    <location>
        <begin position="258"/>
        <end position="267"/>
    </location>
</feature>
<feature type="compositionally biased region" description="Polar residues" evidence="1">
    <location>
        <begin position="424"/>
        <end position="433"/>
    </location>
</feature>
<dbReference type="AlphaFoldDB" id="A0A1E3NYJ0"/>
<feature type="compositionally biased region" description="Basic and acidic residues" evidence="1">
    <location>
        <begin position="293"/>
        <end position="302"/>
    </location>
</feature>
<feature type="compositionally biased region" description="Basic residues" evidence="1">
    <location>
        <begin position="482"/>
        <end position="500"/>
    </location>
</feature>
<organism evidence="2 3">
    <name type="scientific">Wickerhamomyces anomalus (strain ATCC 58044 / CBS 1984 / NCYC 433 / NRRL Y-366-8)</name>
    <name type="common">Yeast</name>
    <name type="synonym">Hansenula anomala</name>
    <dbReference type="NCBI Taxonomy" id="683960"/>
    <lineage>
        <taxon>Eukaryota</taxon>
        <taxon>Fungi</taxon>
        <taxon>Dikarya</taxon>
        <taxon>Ascomycota</taxon>
        <taxon>Saccharomycotina</taxon>
        <taxon>Saccharomycetes</taxon>
        <taxon>Phaffomycetales</taxon>
        <taxon>Wickerhamomycetaceae</taxon>
        <taxon>Wickerhamomyces</taxon>
    </lineage>
</organism>
<evidence type="ECO:0000256" key="1">
    <source>
        <dbReference type="SAM" id="MobiDB-lite"/>
    </source>
</evidence>
<dbReference type="STRING" id="683960.A0A1E3NYJ0"/>
<feature type="compositionally biased region" description="Acidic residues" evidence="1">
    <location>
        <begin position="82"/>
        <end position="92"/>
    </location>
</feature>
<feature type="region of interest" description="Disordered" evidence="1">
    <location>
        <begin position="15"/>
        <end position="142"/>
    </location>
</feature>
<feature type="compositionally biased region" description="Polar residues" evidence="1">
    <location>
        <begin position="406"/>
        <end position="415"/>
    </location>
</feature>
<gene>
    <name evidence="2" type="ORF">WICANDRAFT_80293</name>
</gene>
<name>A0A1E3NYJ0_WICAA</name>
<evidence type="ECO:0000313" key="3">
    <source>
        <dbReference type="Proteomes" id="UP000094112"/>
    </source>
</evidence>
<feature type="compositionally biased region" description="Polar residues" evidence="1">
    <location>
        <begin position="96"/>
        <end position="106"/>
    </location>
</feature>
<dbReference type="GeneID" id="30202278"/>
<dbReference type="OrthoDB" id="4067583at2759"/>
<dbReference type="RefSeq" id="XP_019037341.1">
    <property type="nucleotide sequence ID" value="XM_019185032.1"/>
</dbReference>
<keyword evidence="3" id="KW-1185">Reference proteome</keyword>
<feature type="compositionally biased region" description="Low complexity" evidence="1">
    <location>
        <begin position="268"/>
        <end position="292"/>
    </location>
</feature>